<sequence length="1405" mass="161561">MTDIFEKIKEFQQALIKINNKTPSPKDSAVLDNKELARTFFVDPSLLPKSPDSYGLRIALSEEKSVSITEFVEDNKKKLEEYSFNALQAALIITQSAADGYALAMKNGGTITRALNFLDSREWVPKIVDQRTYEVGKALQKFLNDALSPEVMENIYESFLLVPIREPAKQQMLDMLKVLNPRLEAYEMHSPEKVAEVKAFFSFVKERENTIWKKEKEFEKKEREIGDYVLSIEGRLKKPPVSSQELKEIIESLPQKLHELREARRVFVEQTEQWQAENQGEFEINGIKQSLPASIKVSSPLFSRLGKNKLVSDDEVIDEWVQVFNDPEQVKYSEEPIKTSLDKTYQKMKDASNSQRLEEYLQKQKAIAEEQFFAQTVPTFLAQLQGAIAAGFAVAIPPASYQPGQIPNDADACEKTLREVKAYLEEFEEKAGVTYRDFEVNNPCPEELSTLDRKSYGRALKEAKGQLLSIQEQHIGEIKNYIISLQEKLNTLSAKVRSEKLREMGRDIGELYKSTKAASAKEIQAKVGLERFTHDQYWPARDEIEKRYEPQFNEIEKKFDTRAEERRVFLREAQEALLQYKKALTESTDIYIPEKQVPQEELKKYLEIGGNPKESEWIDGLYKQIKDASGWRGFWTNVSNYASHYNPLGASGFDLDNYYLIQDINKKLEQIEAELVVNIREKDVLPTHQNMADNNLYALQQQYHQSPEIKQLEEAKAKEIAAWNEKRKPYVQDHLQAQLSNQLVTVVHEQAIIQERIFRLDCGLSDLQDSANHLLDEVTRSLVTMNGAQALEYWEHVKNEVAAIDIHGAFSTAKSYKEPSGVTVSKEIDGSLKYKEKEWGEEGSIKETKMELIEIPVELEKLETDARMRFQVLKQQKIKLDQKPNAIVGQIEARKAVIASLIELAEIQQELSDLLKRRETATDDKAKETLLIDISKMEAKVKVSIRSFEGNNDSDVKQKLTTTNKMLRELAEVKTKLQIELLTGIDSEIMSLNEKTGDFLSVGSEARKIVAQSIAQFEEKITAIIEDCSQSEVEEVRTKLAVTQSQMVELHARRTIVPILNRLDTIHTGYSDLANEVRSLSDTKFIPSFALLVKAKELDKQLSALDTVDNHPLVSKKLAFIEEVKAKISPVKEKCAEAWSNNPLDVLTEIHEAYQALNEKRKVLEPQYKHGEEDNKPRSMLPRYYQKDKRQLYKEIAFLDSVFTEVTRISNQILGEAEQEKLALIKKEQTKMFLFQQVNAPQSEDAKKLFGDENSEEQYKEQYNEARVCLEKEYFGEQASDETSLGGFFGEYLQERAQTFWFRDLMSSVAAFALGCFGYKTEAQERQEYLQDLKDTFEAYKEDPENYDQLMIKIDEGERFKPRSKEKAHFEHTLQSHLAKFKEEVGKIHEQNTDLEEEETLKACL</sequence>
<dbReference type="STRING" id="29422.Lbru_0839"/>
<dbReference type="OrthoDB" id="5654358at2"/>
<proteinExistence type="predicted"/>
<dbReference type="RefSeq" id="WP_058440936.1">
    <property type="nucleotide sequence ID" value="NZ_CAAAHU010000010.1"/>
</dbReference>
<accession>A0A0W0ST13</accession>
<reference evidence="1 2" key="1">
    <citation type="submission" date="2015-11" db="EMBL/GenBank/DDBJ databases">
        <title>Genomic analysis of 38 Legionella species identifies large and diverse effector repertoires.</title>
        <authorList>
            <person name="Burstein D."/>
            <person name="Amaro F."/>
            <person name="Zusman T."/>
            <person name="Lifshitz Z."/>
            <person name="Cohen O."/>
            <person name="Gilbert J.A."/>
            <person name="Pupko T."/>
            <person name="Shuman H.A."/>
            <person name="Segal G."/>
        </authorList>
    </citation>
    <scope>NUCLEOTIDE SEQUENCE [LARGE SCALE GENOMIC DNA]</scope>
    <source>
        <strain evidence="1 2">ATCC 43878</strain>
    </source>
</reference>
<name>A0A0W0ST13_9GAMM</name>
<comment type="caution">
    <text evidence="1">The sequence shown here is derived from an EMBL/GenBank/DDBJ whole genome shotgun (WGS) entry which is preliminary data.</text>
</comment>
<protein>
    <submittedName>
        <fullName evidence="1">Uncharacterized protein</fullName>
    </submittedName>
</protein>
<evidence type="ECO:0000313" key="2">
    <source>
        <dbReference type="Proteomes" id="UP000054742"/>
    </source>
</evidence>
<dbReference type="Proteomes" id="UP000054742">
    <property type="component" value="Unassembled WGS sequence"/>
</dbReference>
<gene>
    <name evidence="1" type="ORF">Lbru_0839</name>
</gene>
<organism evidence="1 2">
    <name type="scientific">Legionella brunensis</name>
    <dbReference type="NCBI Taxonomy" id="29422"/>
    <lineage>
        <taxon>Bacteria</taxon>
        <taxon>Pseudomonadati</taxon>
        <taxon>Pseudomonadota</taxon>
        <taxon>Gammaproteobacteria</taxon>
        <taxon>Legionellales</taxon>
        <taxon>Legionellaceae</taxon>
        <taxon>Legionella</taxon>
    </lineage>
</organism>
<keyword evidence="2" id="KW-1185">Reference proteome</keyword>
<dbReference type="EMBL" id="LNXV01000005">
    <property type="protein sequence ID" value="KTC86345.1"/>
    <property type="molecule type" value="Genomic_DNA"/>
</dbReference>
<dbReference type="PATRIC" id="fig|29422.6.peg.879"/>
<evidence type="ECO:0000313" key="1">
    <source>
        <dbReference type="EMBL" id="KTC86345.1"/>
    </source>
</evidence>